<dbReference type="EMBL" id="CM045769">
    <property type="protein sequence ID" value="KAI7995116.1"/>
    <property type="molecule type" value="Genomic_DNA"/>
</dbReference>
<keyword evidence="2" id="KW-1185">Reference proteome</keyword>
<protein>
    <submittedName>
        <fullName evidence="1">Auxin response factor 4</fullName>
    </submittedName>
</protein>
<gene>
    <name evidence="1" type="ORF">LOK49_LG11G00351</name>
</gene>
<dbReference type="Proteomes" id="UP001060215">
    <property type="component" value="Chromosome 12"/>
</dbReference>
<accession>A0ACC0G4B9</accession>
<organism evidence="1 2">
    <name type="scientific">Camellia lanceoleosa</name>
    <dbReference type="NCBI Taxonomy" id="1840588"/>
    <lineage>
        <taxon>Eukaryota</taxon>
        <taxon>Viridiplantae</taxon>
        <taxon>Streptophyta</taxon>
        <taxon>Embryophyta</taxon>
        <taxon>Tracheophyta</taxon>
        <taxon>Spermatophyta</taxon>
        <taxon>Magnoliopsida</taxon>
        <taxon>eudicotyledons</taxon>
        <taxon>Gunneridae</taxon>
        <taxon>Pentapetalae</taxon>
        <taxon>asterids</taxon>
        <taxon>Ericales</taxon>
        <taxon>Theaceae</taxon>
        <taxon>Camellia</taxon>
    </lineage>
</organism>
<name>A0ACC0G4B9_9ERIC</name>
<sequence>MRLQEQGKTEQARKDLADNGSQVSSTGQLGMQALGEGQLWRHLLQSGWSVSVSSKMLVAGNAFIFLRTSFKRI</sequence>
<reference evidence="1 2" key="1">
    <citation type="journal article" date="2022" name="Plant J.">
        <title>Chromosome-level genome of Camellia lanceoleosa provides a valuable resource for understanding genome evolution and self-incompatibility.</title>
        <authorList>
            <person name="Gong W."/>
            <person name="Xiao S."/>
            <person name="Wang L."/>
            <person name="Liao Z."/>
            <person name="Chang Y."/>
            <person name="Mo W."/>
            <person name="Hu G."/>
            <person name="Li W."/>
            <person name="Zhao G."/>
            <person name="Zhu H."/>
            <person name="Hu X."/>
            <person name="Ji K."/>
            <person name="Xiang X."/>
            <person name="Song Q."/>
            <person name="Yuan D."/>
            <person name="Jin S."/>
            <person name="Zhang L."/>
        </authorList>
    </citation>
    <scope>NUCLEOTIDE SEQUENCE [LARGE SCALE GENOMIC DNA]</scope>
    <source>
        <strain evidence="1">SQ_2022a</strain>
    </source>
</reference>
<proteinExistence type="predicted"/>
<evidence type="ECO:0000313" key="1">
    <source>
        <dbReference type="EMBL" id="KAI7995116.1"/>
    </source>
</evidence>
<comment type="caution">
    <text evidence="1">The sequence shown here is derived from an EMBL/GenBank/DDBJ whole genome shotgun (WGS) entry which is preliminary data.</text>
</comment>
<evidence type="ECO:0000313" key="2">
    <source>
        <dbReference type="Proteomes" id="UP001060215"/>
    </source>
</evidence>